<dbReference type="Gene3D" id="3.30.2010.10">
    <property type="entry name" value="Metalloproteases ('zincins'), catalytic domain"/>
    <property type="match status" value="1"/>
</dbReference>
<evidence type="ECO:0000259" key="2">
    <source>
        <dbReference type="Pfam" id="PF01863"/>
    </source>
</evidence>
<evidence type="ECO:0000313" key="3">
    <source>
        <dbReference type="EMBL" id="HHR48359.1"/>
    </source>
</evidence>
<feature type="coiled-coil region" evidence="1">
    <location>
        <begin position="37"/>
        <end position="71"/>
    </location>
</feature>
<name>A0A7V5XZB1_UNCW3</name>
<accession>A0A7V5XZB1</accession>
<dbReference type="AlphaFoldDB" id="A0A7V5XZB1"/>
<dbReference type="Pfam" id="PF01863">
    <property type="entry name" value="YgjP-like"/>
    <property type="match status" value="1"/>
</dbReference>
<keyword evidence="1" id="KW-0175">Coiled coil</keyword>
<dbReference type="CDD" id="cd07344">
    <property type="entry name" value="M48_yhfN_like"/>
    <property type="match status" value="1"/>
</dbReference>
<dbReference type="InterPro" id="IPR002725">
    <property type="entry name" value="YgjP-like_metallopeptidase"/>
</dbReference>
<reference evidence="3" key="1">
    <citation type="journal article" date="2020" name="mSystems">
        <title>Genome- and Community-Level Interaction Insights into Carbon Utilization and Element Cycling Functions of Hydrothermarchaeota in Hydrothermal Sediment.</title>
        <authorList>
            <person name="Zhou Z."/>
            <person name="Liu Y."/>
            <person name="Xu W."/>
            <person name="Pan J."/>
            <person name="Luo Z.H."/>
            <person name="Li M."/>
        </authorList>
    </citation>
    <scope>NUCLEOTIDE SEQUENCE [LARGE SCALE GENOMIC DNA]</scope>
    <source>
        <strain evidence="3">SpSt-791</strain>
    </source>
</reference>
<dbReference type="PANTHER" id="PTHR30399:SF1">
    <property type="entry name" value="UTP PYROPHOSPHATASE"/>
    <property type="match status" value="1"/>
</dbReference>
<evidence type="ECO:0000256" key="1">
    <source>
        <dbReference type="SAM" id="Coils"/>
    </source>
</evidence>
<comment type="caution">
    <text evidence="3">The sequence shown here is derived from an EMBL/GenBank/DDBJ whole genome shotgun (WGS) entry which is preliminary data.</text>
</comment>
<gene>
    <name evidence="3" type="ORF">ENV79_01780</name>
</gene>
<feature type="domain" description="YgjP-like metallopeptidase" evidence="2">
    <location>
        <begin position="59"/>
        <end position="168"/>
    </location>
</feature>
<organism evidence="3">
    <name type="scientific">candidate division WOR-3 bacterium</name>
    <dbReference type="NCBI Taxonomy" id="2052148"/>
    <lineage>
        <taxon>Bacteria</taxon>
        <taxon>Bacteria division WOR-3</taxon>
    </lineage>
</organism>
<dbReference type="InterPro" id="IPR053136">
    <property type="entry name" value="UTP_pyrophosphatase-like"/>
</dbReference>
<dbReference type="PANTHER" id="PTHR30399">
    <property type="entry name" value="UNCHARACTERIZED PROTEIN YGJP"/>
    <property type="match status" value="1"/>
</dbReference>
<dbReference type="EMBL" id="DTHS01000014">
    <property type="protein sequence ID" value="HHR48359.1"/>
    <property type="molecule type" value="Genomic_DNA"/>
</dbReference>
<protein>
    <submittedName>
        <fullName evidence="3">M48 family peptidase</fullName>
    </submittedName>
</protein>
<sequence length="183" mass="22228">MKKDNFSLCYRNVKYPRIEVKSDGVKLIVPKNYSLKIDEIVKRYEDWIEKKNRALKELAALSQRLTLFNNDDFKELIYNYVKEYSELLKIKPEKISFRKMKKGWASCNVTKRKLIFNKELRFLPKEIIKYVVFHELCHLLVSNHKKEFWQLVEKFQPDFKEKEKILASYRLLLTFVKEKNKIL</sequence>
<proteinExistence type="predicted"/>